<feature type="region of interest" description="Disordered" evidence="1">
    <location>
        <begin position="51"/>
        <end position="74"/>
    </location>
</feature>
<proteinExistence type="predicted"/>
<keyword evidence="2" id="KW-0732">Signal</keyword>
<protein>
    <submittedName>
        <fullName evidence="3">Putative secreted protein</fullName>
    </submittedName>
</protein>
<dbReference type="EMBL" id="GIFC01001103">
    <property type="protein sequence ID" value="MXU83186.1"/>
    <property type="molecule type" value="Transcribed_RNA"/>
</dbReference>
<feature type="chain" id="PRO_5025538553" evidence="2">
    <location>
        <begin position="21"/>
        <end position="74"/>
    </location>
</feature>
<organism evidence="3">
    <name type="scientific">Ixodes ricinus</name>
    <name type="common">Common tick</name>
    <name type="synonym">Acarus ricinus</name>
    <dbReference type="NCBI Taxonomy" id="34613"/>
    <lineage>
        <taxon>Eukaryota</taxon>
        <taxon>Metazoa</taxon>
        <taxon>Ecdysozoa</taxon>
        <taxon>Arthropoda</taxon>
        <taxon>Chelicerata</taxon>
        <taxon>Arachnida</taxon>
        <taxon>Acari</taxon>
        <taxon>Parasitiformes</taxon>
        <taxon>Ixodida</taxon>
        <taxon>Ixodoidea</taxon>
        <taxon>Ixodidae</taxon>
        <taxon>Ixodinae</taxon>
        <taxon>Ixodes</taxon>
    </lineage>
</organism>
<dbReference type="AlphaFoldDB" id="A0A6B0U4P3"/>
<evidence type="ECO:0000256" key="2">
    <source>
        <dbReference type="SAM" id="SignalP"/>
    </source>
</evidence>
<feature type="signal peptide" evidence="2">
    <location>
        <begin position="1"/>
        <end position="20"/>
    </location>
</feature>
<evidence type="ECO:0000313" key="3">
    <source>
        <dbReference type="EMBL" id="MXU83186.1"/>
    </source>
</evidence>
<evidence type="ECO:0000256" key="1">
    <source>
        <dbReference type="SAM" id="MobiDB-lite"/>
    </source>
</evidence>
<sequence length="74" mass="7824">MLVLSKKLIGTLLPLAVVHPGHLCNTGNWSLRGPGLALQRTVEKVTPSLLLGEGERSAGGEGKLPHGQGRHRGR</sequence>
<accession>A0A6B0U4P3</accession>
<reference evidence="3" key="1">
    <citation type="submission" date="2019-12" db="EMBL/GenBank/DDBJ databases">
        <title>An insight into the sialome of adult female Ixodes ricinus ticks feeding for 6 days.</title>
        <authorList>
            <person name="Perner J."/>
            <person name="Ribeiro J.M.C."/>
        </authorList>
    </citation>
    <scope>NUCLEOTIDE SEQUENCE</scope>
    <source>
        <strain evidence="3">Semi-engorged</strain>
        <tissue evidence="3">Salivary glands</tissue>
    </source>
</reference>
<name>A0A6B0U4P3_IXORI</name>